<proteinExistence type="predicted"/>
<dbReference type="Proteomes" id="UP001143480">
    <property type="component" value="Unassembled WGS sequence"/>
</dbReference>
<evidence type="ECO:0000256" key="1">
    <source>
        <dbReference type="ARBA" id="ARBA00022603"/>
    </source>
</evidence>
<dbReference type="SUPFAM" id="SSF53335">
    <property type="entry name" value="S-adenosyl-L-methionine-dependent methyltransferases"/>
    <property type="match status" value="1"/>
</dbReference>
<dbReference type="GO" id="GO:0032259">
    <property type="term" value="P:methylation"/>
    <property type="evidence" value="ECO:0007669"/>
    <property type="project" value="UniProtKB-KW"/>
</dbReference>
<keyword evidence="2" id="KW-0808">Transferase</keyword>
<comment type="caution">
    <text evidence="5">The sequence shown here is derived from an EMBL/GenBank/DDBJ whole genome shotgun (WGS) entry which is preliminary data.</text>
</comment>
<reference evidence="5" key="2">
    <citation type="submission" date="2023-01" db="EMBL/GenBank/DDBJ databases">
        <authorList>
            <person name="Sun Q."/>
            <person name="Evtushenko L."/>
        </authorList>
    </citation>
    <scope>NUCLEOTIDE SEQUENCE</scope>
    <source>
        <strain evidence="5">VKM Ac-1321</strain>
    </source>
</reference>
<feature type="domain" description="Methyltransferase type 11" evidence="4">
    <location>
        <begin position="43"/>
        <end position="138"/>
    </location>
</feature>
<organism evidence="5 6">
    <name type="scientific">Dactylosporangium matsuzakiense</name>
    <dbReference type="NCBI Taxonomy" id="53360"/>
    <lineage>
        <taxon>Bacteria</taxon>
        <taxon>Bacillati</taxon>
        <taxon>Actinomycetota</taxon>
        <taxon>Actinomycetes</taxon>
        <taxon>Micromonosporales</taxon>
        <taxon>Micromonosporaceae</taxon>
        <taxon>Dactylosporangium</taxon>
    </lineage>
</organism>
<evidence type="ECO:0000256" key="3">
    <source>
        <dbReference type="ARBA" id="ARBA00022691"/>
    </source>
</evidence>
<protein>
    <submittedName>
        <fullName evidence="5">Methyltransferase</fullName>
    </submittedName>
</protein>
<dbReference type="Gene3D" id="3.40.50.150">
    <property type="entry name" value="Vaccinia Virus protein VP39"/>
    <property type="match status" value="1"/>
</dbReference>
<reference evidence="5" key="1">
    <citation type="journal article" date="2014" name="Int. J. Syst. Evol. Microbiol.">
        <title>Complete genome sequence of Corynebacterium casei LMG S-19264T (=DSM 44701T), isolated from a smear-ripened cheese.</title>
        <authorList>
            <consortium name="US DOE Joint Genome Institute (JGI-PGF)"/>
            <person name="Walter F."/>
            <person name="Albersmeier A."/>
            <person name="Kalinowski J."/>
            <person name="Ruckert C."/>
        </authorList>
    </citation>
    <scope>NUCLEOTIDE SEQUENCE</scope>
    <source>
        <strain evidence="5">VKM Ac-1321</strain>
    </source>
</reference>
<evidence type="ECO:0000259" key="4">
    <source>
        <dbReference type="Pfam" id="PF08241"/>
    </source>
</evidence>
<sequence>MPDWDDAADWYAEMLADPAKGYNELAALVALDLLGDVRDRDVLDLGCGEGHVSRRLARAGAYVFGVDPTARLVKLARQAERADPLGIRYALGRAEQLDGFGNQTFDAVCAVLVLHHADPLDAALSEARRVLRPGGPLVAVLPHPLLDHPGAGWLDGRRVVGRYTQERYWSTSDGGPVQAVHHVGWHHRTLATWFNALAANGFLIERVAEPLGWGDWRDLPRFLAVRCSR</sequence>
<evidence type="ECO:0000256" key="2">
    <source>
        <dbReference type="ARBA" id="ARBA00022679"/>
    </source>
</evidence>
<gene>
    <name evidence="5" type="ORF">GCM10017581_023010</name>
</gene>
<dbReference type="InterPro" id="IPR013216">
    <property type="entry name" value="Methyltransf_11"/>
</dbReference>
<dbReference type="AlphaFoldDB" id="A0A9W6KI79"/>
<dbReference type="EMBL" id="BSFP01000009">
    <property type="protein sequence ID" value="GLL00560.1"/>
    <property type="molecule type" value="Genomic_DNA"/>
</dbReference>
<dbReference type="Pfam" id="PF08241">
    <property type="entry name" value="Methyltransf_11"/>
    <property type="match status" value="1"/>
</dbReference>
<dbReference type="InterPro" id="IPR029063">
    <property type="entry name" value="SAM-dependent_MTases_sf"/>
</dbReference>
<dbReference type="PANTHER" id="PTHR43464:SF19">
    <property type="entry name" value="UBIQUINONE BIOSYNTHESIS O-METHYLTRANSFERASE, MITOCHONDRIAL"/>
    <property type="match status" value="1"/>
</dbReference>
<dbReference type="GO" id="GO:0008757">
    <property type="term" value="F:S-adenosylmethionine-dependent methyltransferase activity"/>
    <property type="evidence" value="ECO:0007669"/>
    <property type="project" value="InterPro"/>
</dbReference>
<evidence type="ECO:0000313" key="5">
    <source>
        <dbReference type="EMBL" id="GLL00560.1"/>
    </source>
</evidence>
<keyword evidence="6" id="KW-1185">Reference proteome</keyword>
<accession>A0A9W6KI79</accession>
<name>A0A9W6KI79_9ACTN</name>
<dbReference type="CDD" id="cd02440">
    <property type="entry name" value="AdoMet_MTases"/>
    <property type="match status" value="1"/>
</dbReference>
<keyword evidence="1 5" id="KW-0489">Methyltransferase</keyword>
<evidence type="ECO:0000313" key="6">
    <source>
        <dbReference type="Proteomes" id="UP001143480"/>
    </source>
</evidence>
<keyword evidence="3" id="KW-0949">S-adenosyl-L-methionine</keyword>
<dbReference type="PANTHER" id="PTHR43464">
    <property type="entry name" value="METHYLTRANSFERASE"/>
    <property type="match status" value="1"/>
</dbReference>